<dbReference type="CDD" id="cd03507">
    <property type="entry name" value="Delta12-FADS-like"/>
    <property type="match status" value="1"/>
</dbReference>
<evidence type="ECO:0000313" key="4">
    <source>
        <dbReference type="Proteomes" id="UP000799539"/>
    </source>
</evidence>
<evidence type="ECO:0000256" key="1">
    <source>
        <dbReference type="SAM" id="Phobius"/>
    </source>
</evidence>
<keyword evidence="1" id="KW-1133">Transmembrane helix</keyword>
<name>A0A6A6F9D2_9PEZI</name>
<keyword evidence="1" id="KW-0812">Transmembrane</keyword>
<sequence>MGAKLGAKPRDISLKTIKDAIPARCFQPSLIRTCAHIVLDLVLASSLVYGVFALTAQVQTWWLRCLIWAGYGYLQGLVCTGIWILAHECGHGALFTSNWANDTVGFVLHTALGVPYFSWKFAHARHHRYTNHMEKDTAFVPSRASDPTISEKIAEMLHLAEDAPLFTAGTLILHQLLGWQAYVLTYASGGSKSTPRAPENKIGDTNLLNPSACIWTPSQRFFVGLSTFGLAAVVFGLSMLADFTSWSTVFLLYGVPYLWLNHWLVAITFLHHTHPDVPHFEDSTWTYTKGALSTIDREFGFIGRYIFHGIIEHHVVHHLFTTIPFYHAGEATKAIQGVLGDSYHRDETPFMLALWRTFQRCRKVEASKSVPGEVHWKPARVSVRDS</sequence>
<dbReference type="PANTHER" id="PTHR32100">
    <property type="entry name" value="OMEGA-6 FATTY ACID DESATURASE, CHLOROPLASTIC"/>
    <property type="match status" value="1"/>
</dbReference>
<dbReference type="GO" id="GO:0006629">
    <property type="term" value="P:lipid metabolic process"/>
    <property type="evidence" value="ECO:0007669"/>
    <property type="project" value="InterPro"/>
</dbReference>
<dbReference type="AlphaFoldDB" id="A0A6A6F9D2"/>
<proteinExistence type="predicted"/>
<dbReference type="Proteomes" id="UP000799539">
    <property type="component" value="Unassembled WGS sequence"/>
</dbReference>
<feature type="transmembrane region" description="Helical" evidence="1">
    <location>
        <begin position="61"/>
        <end position="86"/>
    </location>
</feature>
<dbReference type="OrthoDB" id="1461976at2759"/>
<keyword evidence="4" id="KW-1185">Reference proteome</keyword>
<dbReference type="InterPro" id="IPR005804">
    <property type="entry name" value="FA_desaturase_dom"/>
</dbReference>
<feature type="domain" description="Fatty acid desaturase" evidence="2">
    <location>
        <begin position="68"/>
        <end position="344"/>
    </location>
</feature>
<feature type="transmembrane region" description="Helical" evidence="1">
    <location>
        <begin position="221"/>
        <end position="240"/>
    </location>
</feature>
<dbReference type="GO" id="GO:0016491">
    <property type="term" value="F:oxidoreductase activity"/>
    <property type="evidence" value="ECO:0007669"/>
    <property type="project" value="InterPro"/>
</dbReference>
<evidence type="ECO:0000259" key="2">
    <source>
        <dbReference type="Pfam" id="PF00487"/>
    </source>
</evidence>
<dbReference type="Pfam" id="PF00487">
    <property type="entry name" value="FA_desaturase"/>
    <property type="match status" value="1"/>
</dbReference>
<organism evidence="3 4">
    <name type="scientific">Cercospora zeae-maydis SCOH1-5</name>
    <dbReference type="NCBI Taxonomy" id="717836"/>
    <lineage>
        <taxon>Eukaryota</taxon>
        <taxon>Fungi</taxon>
        <taxon>Dikarya</taxon>
        <taxon>Ascomycota</taxon>
        <taxon>Pezizomycotina</taxon>
        <taxon>Dothideomycetes</taxon>
        <taxon>Dothideomycetidae</taxon>
        <taxon>Mycosphaerellales</taxon>
        <taxon>Mycosphaerellaceae</taxon>
        <taxon>Cercospora</taxon>
    </lineage>
</organism>
<dbReference type="InterPro" id="IPR012171">
    <property type="entry name" value="Fatty_acid_desaturase"/>
</dbReference>
<feature type="transmembrane region" description="Helical" evidence="1">
    <location>
        <begin position="246"/>
        <end position="270"/>
    </location>
</feature>
<reference evidence="3" key="1">
    <citation type="journal article" date="2020" name="Stud. Mycol.">
        <title>101 Dothideomycetes genomes: a test case for predicting lifestyles and emergence of pathogens.</title>
        <authorList>
            <person name="Haridas S."/>
            <person name="Albert R."/>
            <person name="Binder M."/>
            <person name="Bloem J."/>
            <person name="Labutti K."/>
            <person name="Salamov A."/>
            <person name="Andreopoulos B."/>
            <person name="Baker S."/>
            <person name="Barry K."/>
            <person name="Bills G."/>
            <person name="Bluhm B."/>
            <person name="Cannon C."/>
            <person name="Castanera R."/>
            <person name="Culley D."/>
            <person name="Daum C."/>
            <person name="Ezra D."/>
            <person name="Gonzalez J."/>
            <person name="Henrissat B."/>
            <person name="Kuo A."/>
            <person name="Liang C."/>
            <person name="Lipzen A."/>
            <person name="Lutzoni F."/>
            <person name="Magnuson J."/>
            <person name="Mondo S."/>
            <person name="Nolan M."/>
            <person name="Ohm R."/>
            <person name="Pangilinan J."/>
            <person name="Park H.-J."/>
            <person name="Ramirez L."/>
            <person name="Alfaro M."/>
            <person name="Sun H."/>
            <person name="Tritt A."/>
            <person name="Yoshinaga Y."/>
            <person name="Zwiers L.-H."/>
            <person name="Turgeon B."/>
            <person name="Goodwin S."/>
            <person name="Spatafora J."/>
            <person name="Crous P."/>
            <person name="Grigoriev I."/>
        </authorList>
    </citation>
    <scope>NUCLEOTIDE SEQUENCE</scope>
    <source>
        <strain evidence="3">SCOH1-5</strain>
    </source>
</reference>
<accession>A0A6A6F9D2</accession>
<keyword evidence="1" id="KW-0472">Membrane</keyword>
<gene>
    <name evidence="3" type="ORF">CERZMDRAFT_46211</name>
</gene>
<feature type="transmembrane region" description="Helical" evidence="1">
    <location>
        <begin position="34"/>
        <end position="55"/>
    </location>
</feature>
<dbReference type="EMBL" id="ML992684">
    <property type="protein sequence ID" value="KAF2210010.1"/>
    <property type="molecule type" value="Genomic_DNA"/>
</dbReference>
<evidence type="ECO:0000313" key="3">
    <source>
        <dbReference type="EMBL" id="KAF2210010.1"/>
    </source>
</evidence>
<protein>
    <recommendedName>
        <fullName evidence="2">Fatty acid desaturase domain-containing protein</fullName>
    </recommendedName>
</protein>